<protein>
    <submittedName>
        <fullName evidence="1">Uncharacterized protein</fullName>
    </submittedName>
</protein>
<dbReference type="EMBL" id="JARJCM010000377">
    <property type="protein sequence ID" value="KAJ7017822.1"/>
    <property type="molecule type" value="Genomic_DNA"/>
</dbReference>
<dbReference type="Proteomes" id="UP001218188">
    <property type="component" value="Unassembled WGS sequence"/>
</dbReference>
<evidence type="ECO:0000313" key="1">
    <source>
        <dbReference type="EMBL" id="KAJ7017822.1"/>
    </source>
</evidence>
<name>A0AAD6RZF1_9AGAR</name>
<evidence type="ECO:0000313" key="2">
    <source>
        <dbReference type="Proteomes" id="UP001218188"/>
    </source>
</evidence>
<accession>A0AAD6RZF1</accession>
<organism evidence="1 2">
    <name type="scientific">Mycena alexandri</name>
    <dbReference type="NCBI Taxonomy" id="1745969"/>
    <lineage>
        <taxon>Eukaryota</taxon>
        <taxon>Fungi</taxon>
        <taxon>Dikarya</taxon>
        <taxon>Basidiomycota</taxon>
        <taxon>Agaricomycotina</taxon>
        <taxon>Agaricomycetes</taxon>
        <taxon>Agaricomycetidae</taxon>
        <taxon>Agaricales</taxon>
        <taxon>Marasmiineae</taxon>
        <taxon>Mycenaceae</taxon>
        <taxon>Mycena</taxon>
    </lineage>
</organism>
<gene>
    <name evidence="1" type="ORF">C8F04DRAFT_1199890</name>
</gene>
<reference evidence="1" key="1">
    <citation type="submission" date="2023-03" db="EMBL/GenBank/DDBJ databases">
        <title>Massive genome expansion in bonnet fungi (Mycena s.s.) driven by repeated elements and novel gene families across ecological guilds.</title>
        <authorList>
            <consortium name="Lawrence Berkeley National Laboratory"/>
            <person name="Harder C.B."/>
            <person name="Miyauchi S."/>
            <person name="Viragh M."/>
            <person name="Kuo A."/>
            <person name="Thoen E."/>
            <person name="Andreopoulos B."/>
            <person name="Lu D."/>
            <person name="Skrede I."/>
            <person name="Drula E."/>
            <person name="Henrissat B."/>
            <person name="Morin E."/>
            <person name="Kohler A."/>
            <person name="Barry K."/>
            <person name="LaButti K."/>
            <person name="Morin E."/>
            <person name="Salamov A."/>
            <person name="Lipzen A."/>
            <person name="Mereny Z."/>
            <person name="Hegedus B."/>
            <person name="Baldrian P."/>
            <person name="Stursova M."/>
            <person name="Weitz H."/>
            <person name="Taylor A."/>
            <person name="Grigoriev I.V."/>
            <person name="Nagy L.G."/>
            <person name="Martin F."/>
            <person name="Kauserud H."/>
        </authorList>
    </citation>
    <scope>NUCLEOTIDE SEQUENCE</scope>
    <source>
        <strain evidence="1">CBHHK200</strain>
    </source>
</reference>
<comment type="caution">
    <text evidence="1">The sequence shown here is derived from an EMBL/GenBank/DDBJ whole genome shotgun (WGS) entry which is preliminary data.</text>
</comment>
<proteinExistence type="predicted"/>
<keyword evidence="2" id="KW-1185">Reference proteome</keyword>
<dbReference type="AlphaFoldDB" id="A0AAD6RZF1"/>
<sequence length="257" mass="29003">MKPRVIKVGLTPLAPANLKKILLLKFPQGRAIALNFYSNTYVSLADMSGSSVKIRSMWSDREETISFERTDNIHELSQSWQAVLEYCFPRTERFHVAYLESYYSPTTLESAGTFNRLKVFDQRRPTGSWGTIAPNVVFIVLLELESRFGSKYWRGMLDHEIRSGMEEMRKVVDSMTSIYGLAVFGRRMAVYTKRGDDATLPPRPPFDPVADLAPEALWGLELTSAEGMDRLKDIAAQIKTACADDDTESVQRDSDGA</sequence>